<reference evidence="1" key="1">
    <citation type="submission" date="2014-11" db="EMBL/GenBank/DDBJ databases">
        <authorList>
            <person name="Amaro Gonzalez C."/>
        </authorList>
    </citation>
    <scope>NUCLEOTIDE SEQUENCE</scope>
</reference>
<protein>
    <submittedName>
        <fullName evidence="1">Uncharacterized protein</fullName>
    </submittedName>
</protein>
<accession>A0A0E9XCG4</accession>
<evidence type="ECO:0000313" key="1">
    <source>
        <dbReference type="EMBL" id="JAI00320.1"/>
    </source>
</evidence>
<dbReference type="AlphaFoldDB" id="A0A0E9XCG4"/>
<proteinExistence type="predicted"/>
<sequence length="45" mass="5126">MVCLLMHWSDSQRAVHGSMVYLTPPLARKTMSYHITCPTDYVSTP</sequence>
<reference evidence="1" key="2">
    <citation type="journal article" date="2015" name="Fish Shellfish Immunol.">
        <title>Early steps in the European eel (Anguilla anguilla)-Vibrio vulnificus interaction in the gills: Role of the RtxA13 toxin.</title>
        <authorList>
            <person name="Callol A."/>
            <person name="Pajuelo D."/>
            <person name="Ebbesson L."/>
            <person name="Teles M."/>
            <person name="MacKenzie S."/>
            <person name="Amaro C."/>
        </authorList>
    </citation>
    <scope>NUCLEOTIDE SEQUENCE</scope>
</reference>
<name>A0A0E9XCG4_ANGAN</name>
<organism evidence="1">
    <name type="scientific">Anguilla anguilla</name>
    <name type="common">European freshwater eel</name>
    <name type="synonym">Muraena anguilla</name>
    <dbReference type="NCBI Taxonomy" id="7936"/>
    <lineage>
        <taxon>Eukaryota</taxon>
        <taxon>Metazoa</taxon>
        <taxon>Chordata</taxon>
        <taxon>Craniata</taxon>
        <taxon>Vertebrata</taxon>
        <taxon>Euteleostomi</taxon>
        <taxon>Actinopterygii</taxon>
        <taxon>Neopterygii</taxon>
        <taxon>Teleostei</taxon>
        <taxon>Anguilliformes</taxon>
        <taxon>Anguillidae</taxon>
        <taxon>Anguilla</taxon>
    </lineage>
</organism>
<dbReference type="EMBL" id="GBXM01008258">
    <property type="protein sequence ID" value="JAI00320.1"/>
    <property type="molecule type" value="Transcribed_RNA"/>
</dbReference>